<keyword evidence="2" id="KW-0472">Membrane</keyword>
<gene>
    <name evidence="3" type="ORF">R1sor_018230</name>
</gene>
<feature type="compositionally biased region" description="Basic and acidic residues" evidence="1">
    <location>
        <begin position="224"/>
        <end position="239"/>
    </location>
</feature>
<accession>A0ABD3I936</accession>
<keyword evidence="2" id="KW-0812">Transmembrane</keyword>
<dbReference type="AlphaFoldDB" id="A0ABD3I936"/>
<proteinExistence type="predicted"/>
<organism evidence="3 4">
    <name type="scientific">Riccia sorocarpa</name>
    <dbReference type="NCBI Taxonomy" id="122646"/>
    <lineage>
        <taxon>Eukaryota</taxon>
        <taxon>Viridiplantae</taxon>
        <taxon>Streptophyta</taxon>
        <taxon>Embryophyta</taxon>
        <taxon>Marchantiophyta</taxon>
        <taxon>Marchantiopsida</taxon>
        <taxon>Marchantiidae</taxon>
        <taxon>Marchantiales</taxon>
        <taxon>Ricciaceae</taxon>
        <taxon>Riccia</taxon>
    </lineage>
</organism>
<dbReference type="EMBL" id="JBJQOH010000001">
    <property type="protein sequence ID" value="KAL3700208.1"/>
    <property type="molecule type" value="Genomic_DNA"/>
</dbReference>
<comment type="caution">
    <text evidence="3">The sequence shown here is derived from an EMBL/GenBank/DDBJ whole genome shotgun (WGS) entry which is preliminary data.</text>
</comment>
<reference evidence="3 4" key="1">
    <citation type="submission" date="2024-09" db="EMBL/GenBank/DDBJ databases">
        <title>Chromosome-scale assembly of Riccia sorocarpa.</title>
        <authorList>
            <person name="Paukszto L."/>
        </authorList>
    </citation>
    <scope>NUCLEOTIDE SEQUENCE [LARGE SCALE GENOMIC DNA]</scope>
    <source>
        <strain evidence="3">LP-2024</strain>
        <tissue evidence="3">Aerial parts of the thallus</tissue>
    </source>
</reference>
<dbReference type="Proteomes" id="UP001633002">
    <property type="component" value="Unassembled WGS sequence"/>
</dbReference>
<sequence length="281" mass="31683">MKQLTKIFAEEEEEWIWAADALIRSVNTRSTTARMRKDWSLQEILLLGCPVWIPGAPTVSGLLAGWKDMLEKLQLSKRTPIDPKLEVNKMLALAERQKWITEDESNKRQTQPEMDTTEVGQKMRKEIKKALALTFSHQGEDLDLDDFSTRPAHSREIEEVGQGKRTLSKVAALQAIFMLRVRAEGLKDGVKAHAKIVNAVGELEYIFDLTNELDPDTPEQHTTQLREKTPDETTKDTRATHSLSRCILRSESGHGGGEHREDGGESESQRGSVNGGTRDRQ</sequence>
<evidence type="ECO:0000313" key="4">
    <source>
        <dbReference type="Proteomes" id="UP001633002"/>
    </source>
</evidence>
<evidence type="ECO:0000256" key="2">
    <source>
        <dbReference type="SAM" id="Phobius"/>
    </source>
</evidence>
<evidence type="ECO:0000313" key="3">
    <source>
        <dbReference type="EMBL" id="KAL3700208.1"/>
    </source>
</evidence>
<evidence type="ECO:0000256" key="1">
    <source>
        <dbReference type="SAM" id="MobiDB-lite"/>
    </source>
</evidence>
<protein>
    <submittedName>
        <fullName evidence="3">Uncharacterized protein</fullName>
    </submittedName>
</protein>
<keyword evidence="4" id="KW-1185">Reference proteome</keyword>
<keyword evidence="2" id="KW-1133">Transmembrane helix</keyword>
<feature type="transmembrane region" description="Helical" evidence="2">
    <location>
        <begin position="44"/>
        <end position="66"/>
    </location>
</feature>
<name>A0ABD3I936_9MARC</name>
<feature type="region of interest" description="Disordered" evidence="1">
    <location>
        <begin position="214"/>
        <end position="281"/>
    </location>
</feature>